<feature type="compositionally biased region" description="Pro residues" evidence="1">
    <location>
        <begin position="66"/>
        <end position="75"/>
    </location>
</feature>
<keyword evidence="3" id="KW-1185">Reference proteome</keyword>
<proteinExistence type="predicted"/>
<comment type="caution">
    <text evidence="2">The sequence shown here is derived from an EMBL/GenBank/DDBJ whole genome shotgun (WGS) entry which is preliminary data.</text>
</comment>
<evidence type="ECO:0000313" key="2">
    <source>
        <dbReference type="EMBL" id="KAF4301601.1"/>
    </source>
</evidence>
<feature type="region of interest" description="Disordered" evidence="1">
    <location>
        <begin position="60"/>
        <end position="87"/>
    </location>
</feature>
<evidence type="ECO:0000313" key="3">
    <source>
        <dbReference type="Proteomes" id="UP000572817"/>
    </source>
</evidence>
<protein>
    <submittedName>
        <fullName evidence="2">Uncharacterized protein</fullName>
    </submittedName>
</protein>
<dbReference type="EMBL" id="WWBZ02000082">
    <property type="protein sequence ID" value="KAF4301601.1"/>
    <property type="molecule type" value="Genomic_DNA"/>
</dbReference>
<sequence>MAFFPPHAWQGRYNGYQPPDDFFDPALAFDGPFGGGGLRGIPGFMEAAPPFGFDGAPPDFLDGPPGFHPPPPPFLPDDGDDDGPGLPPGFFGGRRHGGFHDPRFWGPWGGDGPGRRRGGRGWHFGADEDEDEMPSVTGRRGGRGGVGMIYNPKQARLHIFKKNDVEPWKEGTKKAVMVKNPGAFNIWDADVNWTVKQLLEYLGKGDDKWAVTEVTEAGSGKWYKGSTIKPKTDRAAETLTKQGWTERRGQGFGQVPVWLVIHKAEEEK</sequence>
<dbReference type="OrthoDB" id="10057496at2759"/>
<organism evidence="2 3">
    <name type="scientific">Botryosphaeria dothidea</name>
    <dbReference type="NCBI Taxonomy" id="55169"/>
    <lineage>
        <taxon>Eukaryota</taxon>
        <taxon>Fungi</taxon>
        <taxon>Dikarya</taxon>
        <taxon>Ascomycota</taxon>
        <taxon>Pezizomycotina</taxon>
        <taxon>Dothideomycetes</taxon>
        <taxon>Dothideomycetes incertae sedis</taxon>
        <taxon>Botryosphaeriales</taxon>
        <taxon>Botryosphaeriaceae</taxon>
        <taxon>Botryosphaeria</taxon>
    </lineage>
</organism>
<dbReference type="AlphaFoldDB" id="A0A8H4N0I3"/>
<reference evidence="2" key="1">
    <citation type="submission" date="2020-04" db="EMBL/GenBank/DDBJ databases">
        <title>Genome Assembly and Annotation of Botryosphaeria dothidea sdau 11-99, a Latent Pathogen of Apple Fruit Ring Rot in China.</title>
        <authorList>
            <person name="Yu C."/>
            <person name="Diao Y."/>
            <person name="Lu Q."/>
            <person name="Zhao J."/>
            <person name="Cui S."/>
            <person name="Peng C."/>
            <person name="He B."/>
            <person name="Liu H."/>
        </authorList>
    </citation>
    <scope>NUCLEOTIDE SEQUENCE [LARGE SCALE GENOMIC DNA]</scope>
    <source>
        <strain evidence="2">Sdau11-99</strain>
    </source>
</reference>
<name>A0A8H4N0I3_9PEZI</name>
<gene>
    <name evidence="2" type="ORF">GTA08_BOTSDO10942</name>
</gene>
<accession>A0A8H4N0I3</accession>
<dbReference type="Proteomes" id="UP000572817">
    <property type="component" value="Unassembled WGS sequence"/>
</dbReference>
<feature type="region of interest" description="Disordered" evidence="1">
    <location>
        <begin position="124"/>
        <end position="145"/>
    </location>
</feature>
<evidence type="ECO:0000256" key="1">
    <source>
        <dbReference type="SAM" id="MobiDB-lite"/>
    </source>
</evidence>